<feature type="binding site" evidence="10">
    <location>
        <position position="84"/>
    </location>
    <ligand>
        <name>substrate</name>
    </ligand>
</feature>
<reference evidence="12" key="1">
    <citation type="submission" date="2016-09" db="EMBL/GenBank/DDBJ databases">
        <title>Genome sequence of Chlorobaculum limnaeum.</title>
        <authorList>
            <person name="Liu Z."/>
            <person name="Tank M."/>
            <person name="Bryant D.A."/>
        </authorList>
    </citation>
    <scope>NUCLEOTIDE SEQUENCE [LARGE SCALE GENOMIC DNA]</scope>
    <source>
        <strain evidence="12">DSM 1677</strain>
    </source>
</reference>
<dbReference type="KEGG" id="clz:BIU88_01600"/>
<dbReference type="NCBIfam" id="TIGR00042">
    <property type="entry name" value="RdgB/HAM1 family non-canonical purine NTP pyrophosphatase"/>
    <property type="match status" value="1"/>
</dbReference>
<dbReference type="GO" id="GO:0009146">
    <property type="term" value="P:purine nucleoside triphosphate catabolic process"/>
    <property type="evidence" value="ECO:0007669"/>
    <property type="project" value="UniProtKB-UniRule"/>
</dbReference>
<proteinExistence type="inferred from homology"/>
<sequence>MEIQHSDITIVLATGNKDKVRELKPVLEALASGIHVRSLHDLGLDIDVEETEPTLEGNARLKAQAIFELVAPRLEWFIALADDTGLEVDALGGAPGVYSARYAPVPVGVTRTYEDNVRHLLSEMRGKNERTARFRTVIAMKGRLPALDGGAMVIDETTDGHIDGVITTEPQGDGGFGYDPVFAPEGIERTFAQLSIDEKNAISHRGRAVMAAAKRIGELLSQCGIR</sequence>
<keyword evidence="3 10" id="KW-0479">Metal-binding</keyword>
<evidence type="ECO:0000256" key="2">
    <source>
        <dbReference type="ARBA" id="ARBA00011738"/>
    </source>
</evidence>
<evidence type="ECO:0000256" key="7">
    <source>
        <dbReference type="ARBA" id="ARBA00023080"/>
    </source>
</evidence>
<dbReference type="InterPro" id="IPR020922">
    <property type="entry name" value="dITP/XTP_pyrophosphatase"/>
</dbReference>
<evidence type="ECO:0000256" key="4">
    <source>
        <dbReference type="ARBA" id="ARBA00022741"/>
    </source>
</evidence>
<dbReference type="InterPro" id="IPR029001">
    <property type="entry name" value="ITPase-like_fam"/>
</dbReference>
<comment type="catalytic activity">
    <reaction evidence="10">
        <text>ITP + H2O = IMP + diphosphate + H(+)</text>
        <dbReference type="Rhea" id="RHEA:29399"/>
        <dbReference type="ChEBI" id="CHEBI:15377"/>
        <dbReference type="ChEBI" id="CHEBI:15378"/>
        <dbReference type="ChEBI" id="CHEBI:33019"/>
        <dbReference type="ChEBI" id="CHEBI:58053"/>
        <dbReference type="ChEBI" id="CHEBI:61402"/>
        <dbReference type="EC" id="3.6.1.66"/>
    </reaction>
</comment>
<feature type="binding site" evidence="10">
    <location>
        <position position="49"/>
    </location>
    <ligand>
        <name>Mg(2+)</name>
        <dbReference type="ChEBI" id="CHEBI:18420"/>
    </ligand>
</feature>
<dbReference type="SUPFAM" id="SSF52972">
    <property type="entry name" value="ITPase-like"/>
    <property type="match status" value="1"/>
</dbReference>
<dbReference type="Proteomes" id="UP000095185">
    <property type="component" value="Chromosome"/>
</dbReference>
<feature type="binding site" evidence="10">
    <location>
        <position position="199"/>
    </location>
    <ligand>
        <name>substrate</name>
    </ligand>
</feature>
<dbReference type="RefSeq" id="WP_069808683.1">
    <property type="nucleotide sequence ID" value="NZ_CP017305.1"/>
</dbReference>
<dbReference type="GO" id="GO:0035870">
    <property type="term" value="F:dITP diphosphatase activity"/>
    <property type="evidence" value="ECO:0007669"/>
    <property type="project" value="UniProtKB-UniRule"/>
</dbReference>
<keyword evidence="5 10" id="KW-0378">Hydrolase</keyword>
<dbReference type="AlphaFoldDB" id="A0A1D8CYS2"/>
<dbReference type="EC" id="3.6.1.66" evidence="10"/>
<dbReference type="FunFam" id="3.90.950.10:FF:000001">
    <property type="entry name" value="dITP/XTP pyrophosphatase"/>
    <property type="match status" value="1"/>
</dbReference>
<comment type="catalytic activity">
    <reaction evidence="9 10">
        <text>XTP + H2O = XMP + diphosphate + H(+)</text>
        <dbReference type="Rhea" id="RHEA:28610"/>
        <dbReference type="ChEBI" id="CHEBI:15377"/>
        <dbReference type="ChEBI" id="CHEBI:15378"/>
        <dbReference type="ChEBI" id="CHEBI:33019"/>
        <dbReference type="ChEBI" id="CHEBI:57464"/>
        <dbReference type="ChEBI" id="CHEBI:61314"/>
        <dbReference type="EC" id="3.6.1.66"/>
    </reaction>
</comment>
<comment type="catalytic activity">
    <reaction evidence="8 10">
        <text>dITP + H2O = dIMP + diphosphate + H(+)</text>
        <dbReference type="Rhea" id="RHEA:28342"/>
        <dbReference type="ChEBI" id="CHEBI:15377"/>
        <dbReference type="ChEBI" id="CHEBI:15378"/>
        <dbReference type="ChEBI" id="CHEBI:33019"/>
        <dbReference type="ChEBI" id="CHEBI:61194"/>
        <dbReference type="ChEBI" id="CHEBI:61382"/>
        <dbReference type="EC" id="3.6.1.66"/>
    </reaction>
</comment>
<dbReference type="HAMAP" id="MF_01405">
    <property type="entry name" value="Non_canon_purine_NTPase"/>
    <property type="match status" value="1"/>
</dbReference>
<dbReference type="GO" id="GO:0000166">
    <property type="term" value="F:nucleotide binding"/>
    <property type="evidence" value="ECO:0007669"/>
    <property type="project" value="UniProtKB-KW"/>
</dbReference>
<evidence type="ECO:0000256" key="1">
    <source>
        <dbReference type="ARBA" id="ARBA00008023"/>
    </source>
</evidence>
<dbReference type="GO" id="GO:0036220">
    <property type="term" value="F:ITP diphosphatase activity"/>
    <property type="evidence" value="ECO:0007669"/>
    <property type="project" value="UniProtKB-UniRule"/>
</dbReference>
<feature type="active site" description="Proton acceptor" evidence="10">
    <location>
        <position position="83"/>
    </location>
</feature>
<protein>
    <recommendedName>
        <fullName evidence="10">dITP/XTP pyrophosphatase</fullName>
        <ecNumber evidence="10">3.6.1.66</ecNumber>
    </recommendedName>
    <alternativeName>
        <fullName evidence="10">Non-canonical purine NTP pyrophosphatase</fullName>
    </alternativeName>
    <alternativeName>
        <fullName evidence="10">Non-standard purine NTP pyrophosphatase</fullName>
    </alternativeName>
    <alternativeName>
        <fullName evidence="10">Nucleoside-triphosphate diphosphatase</fullName>
    </alternativeName>
    <alternativeName>
        <fullName evidence="10">Nucleoside-triphosphate pyrophosphatase</fullName>
        <shortName evidence="10">NTPase</shortName>
    </alternativeName>
</protein>
<dbReference type="Gene3D" id="3.90.950.10">
    <property type="match status" value="1"/>
</dbReference>
<comment type="subunit">
    <text evidence="2 10">Homodimer.</text>
</comment>
<keyword evidence="6 10" id="KW-0460">Magnesium</keyword>
<dbReference type="PANTHER" id="PTHR11067:SF9">
    <property type="entry name" value="INOSINE TRIPHOSPHATE PYROPHOSPHATASE"/>
    <property type="match status" value="1"/>
</dbReference>
<dbReference type="GO" id="GO:0036222">
    <property type="term" value="F:XTP diphosphatase activity"/>
    <property type="evidence" value="ECO:0007669"/>
    <property type="project" value="UniProtKB-UniRule"/>
</dbReference>
<comment type="cofactor">
    <cofactor evidence="10">
        <name>Mg(2+)</name>
        <dbReference type="ChEBI" id="CHEBI:18420"/>
    </cofactor>
    <text evidence="10">Binds 1 Mg(2+) ion per subunit.</text>
</comment>
<keyword evidence="7 10" id="KW-0546">Nucleotide metabolism</keyword>
<evidence type="ECO:0000256" key="11">
    <source>
        <dbReference type="RuleBase" id="RU003781"/>
    </source>
</evidence>
<comment type="function">
    <text evidence="10">Pyrophosphatase that catalyzes the hydrolysis of nucleoside triphosphates to their monophosphate derivatives, with a high preference for the non-canonical purine nucleotides XTP (xanthosine triphosphate), dITP (deoxyinosine triphosphate) and ITP. Seems to function as a house-cleaning enzyme that removes non-canonical purine nucleotides from the nucleotide pool, thus preventing their incorporation into DNA/RNA and avoiding chromosomal lesions.</text>
</comment>
<dbReference type="EMBL" id="CP017305">
    <property type="protein sequence ID" value="AOS82953.1"/>
    <property type="molecule type" value="Genomic_DNA"/>
</dbReference>
<evidence type="ECO:0000313" key="12">
    <source>
        <dbReference type="EMBL" id="AOS82953.1"/>
    </source>
</evidence>
<accession>A0A1D8CYS2</accession>
<evidence type="ECO:0000256" key="8">
    <source>
        <dbReference type="ARBA" id="ARBA00051875"/>
    </source>
</evidence>
<dbReference type="GO" id="GO:0017111">
    <property type="term" value="F:ribonucleoside triphosphate phosphatase activity"/>
    <property type="evidence" value="ECO:0007669"/>
    <property type="project" value="InterPro"/>
</dbReference>
<dbReference type="NCBIfam" id="NF011401">
    <property type="entry name" value="PRK14826.1"/>
    <property type="match status" value="1"/>
</dbReference>
<dbReference type="Pfam" id="PF01725">
    <property type="entry name" value="Ham1p_like"/>
    <property type="match status" value="1"/>
</dbReference>
<dbReference type="InterPro" id="IPR002637">
    <property type="entry name" value="RdgB/HAM1"/>
</dbReference>
<dbReference type="OrthoDB" id="9807456at2"/>
<dbReference type="GO" id="GO:0046872">
    <property type="term" value="F:metal ion binding"/>
    <property type="evidence" value="ECO:0007669"/>
    <property type="project" value="UniProtKB-KW"/>
</dbReference>
<evidence type="ECO:0000256" key="6">
    <source>
        <dbReference type="ARBA" id="ARBA00022842"/>
    </source>
</evidence>
<evidence type="ECO:0000256" key="5">
    <source>
        <dbReference type="ARBA" id="ARBA00022801"/>
    </source>
</evidence>
<feature type="binding site" evidence="10">
    <location>
        <begin position="204"/>
        <end position="205"/>
    </location>
    <ligand>
        <name>substrate</name>
    </ligand>
</feature>
<dbReference type="GO" id="GO:0009117">
    <property type="term" value="P:nucleotide metabolic process"/>
    <property type="evidence" value="ECO:0007669"/>
    <property type="project" value="UniProtKB-KW"/>
</dbReference>
<feature type="binding site" evidence="10">
    <location>
        <begin position="176"/>
        <end position="179"/>
    </location>
    <ligand>
        <name>substrate</name>
    </ligand>
</feature>
<evidence type="ECO:0000256" key="10">
    <source>
        <dbReference type="HAMAP-Rule" id="MF_01405"/>
    </source>
</evidence>
<dbReference type="CDD" id="cd00515">
    <property type="entry name" value="HAM1"/>
    <property type="match status" value="1"/>
</dbReference>
<feature type="binding site" evidence="10">
    <location>
        <position position="83"/>
    </location>
    <ligand>
        <name>Mg(2+)</name>
        <dbReference type="ChEBI" id="CHEBI:18420"/>
    </ligand>
</feature>
<dbReference type="STRING" id="274537.BIU88_01600"/>
<name>A0A1D8CYS2_CHLLM</name>
<dbReference type="PANTHER" id="PTHR11067">
    <property type="entry name" value="INOSINE TRIPHOSPHATE PYROPHOSPHATASE/HAM1 PROTEIN"/>
    <property type="match status" value="1"/>
</dbReference>
<comment type="similarity">
    <text evidence="1 10 11">Belongs to the HAM1 NTPase family.</text>
</comment>
<evidence type="ECO:0000256" key="9">
    <source>
        <dbReference type="ARBA" id="ARBA00052017"/>
    </source>
</evidence>
<feature type="binding site" evidence="10">
    <location>
        <begin position="14"/>
        <end position="19"/>
    </location>
    <ligand>
        <name>substrate</name>
    </ligand>
</feature>
<evidence type="ECO:0000256" key="3">
    <source>
        <dbReference type="ARBA" id="ARBA00022723"/>
    </source>
</evidence>
<organism evidence="12 13">
    <name type="scientific">Chlorobaculum limnaeum</name>
    <dbReference type="NCBI Taxonomy" id="274537"/>
    <lineage>
        <taxon>Bacteria</taxon>
        <taxon>Pseudomonadati</taxon>
        <taxon>Chlorobiota</taxon>
        <taxon>Chlorobiia</taxon>
        <taxon>Chlorobiales</taxon>
        <taxon>Chlorobiaceae</taxon>
        <taxon>Chlorobaculum</taxon>
    </lineage>
</organism>
<keyword evidence="13" id="KW-1185">Reference proteome</keyword>
<dbReference type="GO" id="GO:0005829">
    <property type="term" value="C:cytosol"/>
    <property type="evidence" value="ECO:0007669"/>
    <property type="project" value="TreeGrafter"/>
</dbReference>
<evidence type="ECO:0000313" key="13">
    <source>
        <dbReference type="Proteomes" id="UP000095185"/>
    </source>
</evidence>
<keyword evidence="4 10" id="KW-0547">Nucleotide-binding</keyword>
<gene>
    <name evidence="12" type="ORF">BIU88_01600</name>
</gene>